<feature type="transmembrane region" description="Helical" evidence="1">
    <location>
        <begin position="278"/>
        <end position="297"/>
    </location>
</feature>
<dbReference type="EMBL" id="CALLCH030000012">
    <property type="protein sequence ID" value="CAI4215631.1"/>
    <property type="molecule type" value="Genomic_DNA"/>
</dbReference>
<comment type="caution">
    <text evidence="3">The sequence shown here is derived from an EMBL/GenBank/DDBJ whole genome shotgun (WGS) entry which is preliminary data.</text>
</comment>
<keyword evidence="2" id="KW-0732">Signal</keyword>
<evidence type="ECO:0000256" key="2">
    <source>
        <dbReference type="SAM" id="SignalP"/>
    </source>
</evidence>
<feature type="transmembrane region" description="Helical" evidence="1">
    <location>
        <begin position="309"/>
        <end position="330"/>
    </location>
</feature>
<evidence type="ECO:0000313" key="4">
    <source>
        <dbReference type="Proteomes" id="UP000838763"/>
    </source>
</evidence>
<dbReference type="AlphaFoldDB" id="A0A9P1H482"/>
<protein>
    <submittedName>
        <fullName evidence="3">Uncharacterized protein</fullName>
    </submittedName>
</protein>
<gene>
    <name evidence="3" type="ORF">PPNO1_LOCUS5339</name>
</gene>
<proteinExistence type="predicted"/>
<name>A0A9P1H482_9PEZI</name>
<keyword evidence="1" id="KW-0472">Membrane</keyword>
<dbReference type="Proteomes" id="UP000838763">
    <property type="component" value="Unassembled WGS sequence"/>
</dbReference>
<feature type="signal peptide" evidence="2">
    <location>
        <begin position="1"/>
        <end position="20"/>
    </location>
</feature>
<reference evidence="3" key="1">
    <citation type="submission" date="2022-11" db="EMBL/GenBank/DDBJ databases">
        <authorList>
            <person name="Scott C."/>
            <person name="Bruce N."/>
        </authorList>
    </citation>
    <scope>NUCLEOTIDE SEQUENCE</scope>
</reference>
<dbReference type="OrthoDB" id="4834801at2759"/>
<keyword evidence="1" id="KW-1133">Transmembrane helix</keyword>
<sequence>MWISLLGVILIPLMFTRTTAERASITHIEICDVEVDADIGGDGIRIATWVQESVLLLIAFLGTFHCSATGAKEIGAGLALTHVSLVIALLVQLGRGSLTSADAILGSMIIDSQCSALSMQLVAKETLASRLQVATVLLCQILGLTVLPILVDGFGSGKFATKDCSCVAVFWWGWLSDCSAFAPREMAIFWTYYAYRCVAFLQCCYHSLSNTIQFHDAEKHGTRLEGITYPTMIVSDLEPPNDGMPNDTDSASEDEEFLEQEAKADGSRYPDYPATVSLMYTVYGLFALVSMAAAEIAMRDYGLRPSSQLFSVGQIIGMVVAGATIVRGLFLLTMMLLAGGAGFTWPLSFEVGLEVAGFGPRSRGRTCSYREQGRARAFPRRGTHRMESYDLAISSGKHRTRTNSSLWWLNQTR</sequence>
<organism evidence="3 4">
    <name type="scientific">Parascedosporium putredinis</name>
    <dbReference type="NCBI Taxonomy" id="1442378"/>
    <lineage>
        <taxon>Eukaryota</taxon>
        <taxon>Fungi</taxon>
        <taxon>Dikarya</taxon>
        <taxon>Ascomycota</taxon>
        <taxon>Pezizomycotina</taxon>
        <taxon>Sordariomycetes</taxon>
        <taxon>Hypocreomycetidae</taxon>
        <taxon>Microascales</taxon>
        <taxon>Microascaceae</taxon>
        <taxon>Parascedosporium</taxon>
    </lineage>
</organism>
<evidence type="ECO:0000313" key="3">
    <source>
        <dbReference type="EMBL" id="CAI4215631.1"/>
    </source>
</evidence>
<accession>A0A9P1H482</accession>
<evidence type="ECO:0000256" key="1">
    <source>
        <dbReference type="SAM" id="Phobius"/>
    </source>
</evidence>
<keyword evidence="1" id="KW-0812">Transmembrane</keyword>
<feature type="chain" id="PRO_5040345814" evidence="2">
    <location>
        <begin position="21"/>
        <end position="413"/>
    </location>
</feature>
<keyword evidence="4" id="KW-1185">Reference proteome</keyword>